<dbReference type="AlphaFoldDB" id="D5UXJ9"/>
<dbReference type="InterPro" id="IPR002575">
    <property type="entry name" value="Aminoglycoside_PTrfase"/>
</dbReference>
<feature type="active site" description="Proton acceptor" evidence="8">
    <location>
        <position position="165"/>
    </location>
</feature>
<dbReference type="PANTHER" id="PTHR21310">
    <property type="entry name" value="AMINOGLYCOSIDE PHOSPHOTRANSFERASE-RELATED-RELATED"/>
    <property type="match status" value="1"/>
</dbReference>
<evidence type="ECO:0000256" key="6">
    <source>
        <dbReference type="ARBA" id="ARBA00023251"/>
    </source>
</evidence>
<evidence type="ECO:0000256" key="3">
    <source>
        <dbReference type="ARBA" id="ARBA00022741"/>
    </source>
</evidence>
<dbReference type="Proteomes" id="UP000001213">
    <property type="component" value="Chromosome"/>
</dbReference>
<dbReference type="Gene3D" id="3.90.1200.10">
    <property type="match status" value="1"/>
</dbReference>
<evidence type="ECO:0000313" key="11">
    <source>
        <dbReference type="EMBL" id="ADG78091.1"/>
    </source>
</evidence>
<dbReference type="GO" id="GO:0046872">
    <property type="term" value="F:metal ion binding"/>
    <property type="evidence" value="ECO:0007669"/>
    <property type="project" value="UniProtKB-KW"/>
</dbReference>
<dbReference type="GO" id="GO:0016301">
    <property type="term" value="F:kinase activity"/>
    <property type="evidence" value="ECO:0007669"/>
    <property type="project" value="UniProtKB-KW"/>
</dbReference>
<evidence type="ECO:0000256" key="5">
    <source>
        <dbReference type="ARBA" id="ARBA00022840"/>
    </source>
</evidence>
<dbReference type="InterPro" id="IPR024165">
    <property type="entry name" value="Kan/Strep_kinase"/>
</dbReference>
<dbReference type="GO" id="GO:0046677">
    <property type="term" value="P:response to antibiotic"/>
    <property type="evidence" value="ECO:0007669"/>
    <property type="project" value="UniProtKB-KW"/>
</dbReference>
<evidence type="ECO:0000259" key="10">
    <source>
        <dbReference type="Pfam" id="PF01636"/>
    </source>
</evidence>
<proteinExistence type="inferred from homology"/>
<dbReference type="RefSeq" id="WP_013126125.1">
    <property type="nucleotide sequence ID" value="NC_014158.1"/>
</dbReference>
<feature type="binding site" evidence="9">
    <location>
        <position position="170"/>
    </location>
    <ligand>
        <name>Mg(2+)</name>
        <dbReference type="ChEBI" id="CHEBI:18420"/>
    </ligand>
</feature>
<dbReference type="STRING" id="521096.Tpau_1464"/>
<keyword evidence="9" id="KW-0460">Magnesium</keyword>
<keyword evidence="6 7" id="KW-0046">Antibiotic resistance</keyword>
<evidence type="ECO:0000256" key="1">
    <source>
        <dbReference type="ARBA" id="ARBA00006219"/>
    </source>
</evidence>
<evidence type="ECO:0000256" key="2">
    <source>
        <dbReference type="ARBA" id="ARBA00022679"/>
    </source>
</evidence>
<name>D5UXJ9_TSUPD</name>
<dbReference type="CDD" id="cd05150">
    <property type="entry name" value="APH"/>
    <property type="match status" value="1"/>
</dbReference>
<organism evidence="11 12">
    <name type="scientific">Tsukamurella paurometabola (strain ATCC 8368 / DSM 20162 / CCUG 35730 / CIP 100753 / JCM 10117 / KCTC 9821 / NBRC 16120 / NCIMB 702349 / NCTC 13040)</name>
    <name type="common">Corynebacterium paurometabolum</name>
    <dbReference type="NCBI Taxonomy" id="521096"/>
    <lineage>
        <taxon>Bacteria</taxon>
        <taxon>Bacillati</taxon>
        <taxon>Actinomycetota</taxon>
        <taxon>Actinomycetes</taxon>
        <taxon>Mycobacteriales</taxon>
        <taxon>Tsukamurellaceae</taxon>
        <taxon>Tsukamurella</taxon>
    </lineage>
</organism>
<evidence type="ECO:0000256" key="9">
    <source>
        <dbReference type="PIRSR" id="PIRSR000706-2"/>
    </source>
</evidence>
<dbReference type="InterPro" id="IPR051678">
    <property type="entry name" value="AGP_Transferase"/>
</dbReference>
<reference evidence="12" key="1">
    <citation type="submission" date="2010-03" db="EMBL/GenBank/DDBJ databases">
        <title>The complete chromosome of Tsukamurella paurometabola DSM 20162.</title>
        <authorList>
            <consortium name="US DOE Joint Genome Institute (JGI-PGF)"/>
            <person name="Lucas S."/>
            <person name="Copeland A."/>
            <person name="Lapidus A."/>
            <person name="Glavina del Rio T."/>
            <person name="Dalin E."/>
            <person name="Tice H."/>
            <person name="Bruce D."/>
            <person name="Goodwin L."/>
            <person name="Pitluck S."/>
            <person name="Kyrpides N."/>
            <person name="Mavromatis K."/>
            <person name="Ivanova N."/>
            <person name="Mikhailova N."/>
            <person name="Munk A.C."/>
            <person name="Brettin T."/>
            <person name="Detter J.C."/>
            <person name="Tapia R."/>
            <person name="Han C."/>
            <person name="Larimer F."/>
            <person name="Land M."/>
            <person name="Hauser L."/>
            <person name="Markowitz V."/>
            <person name="Cheng J.-F."/>
            <person name="Hugenholtz P."/>
            <person name="Woyke T."/>
            <person name="Wu D."/>
            <person name="Jando M."/>
            <person name="Brambilla E."/>
            <person name="Klenk H.-P."/>
            <person name="Eisen J.A."/>
        </authorList>
    </citation>
    <scope>NUCLEOTIDE SEQUENCE [LARGE SCALE GENOMIC DNA]</scope>
    <source>
        <strain evidence="12">ATCC 8368 / DSM 20162 / CCUG 35730 / CIP 100753 / JCM 10117 / KCTC 9821 / NBRC 16120 / NCIMB 702349 / NCTC 13040</strain>
    </source>
</reference>
<evidence type="ECO:0000256" key="8">
    <source>
        <dbReference type="PIRSR" id="PIRSR000706-1"/>
    </source>
</evidence>
<protein>
    <submittedName>
        <fullName evidence="11">Aminoglycoside phosphotransferase</fullName>
    </submittedName>
</protein>
<dbReference type="Gene3D" id="3.30.200.20">
    <property type="entry name" value="Phosphorylase Kinase, domain 1"/>
    <property type="match status" value="1"/>
</dbReference>
<dbReference type="EMBL" id="CP001966">
    <property type="protein sequence ID" value="ADG78091.1"/>
    <property type="molecule type" value="Genomic_DNA"/>
</dbReference>
<reference evidence="11 12" key="2">
    <citation type="journal article" date="2011" name="Stand. Genomic Sci.">
        <title>Complete genome sequence of Tsukamurella paurometabola type strain (no. 33).</title>
        <authorList>
            <person name="Munk A.C."/>
            <person name="Lapidus A."/>
            <person name="Lucas S."/>
            <person name="Nolan M."/>
            <person name="Tice H."/>
            <person name="Cheng J.F."/>
            <person name="Del Rio T.G."/>
            <person name="Goodwin L."/>
            <person name="Pitluck S."/>
            <person name="Liolios K."/>
            <person name="Huntemann M."/>
            <person name="Ivanova N."/>
            <person name="Mavromatis K."/>
            <person name="Mikhailova N."/>
            <person name="Pati A."/>
            <person name="Chen A."/>
            <person name="Palaniappan K."/>
            <person name="Tapia R."/>
            <person name="Han C."/>
            <person name="Land M."/>
            <person name="Hauser L."/>
            <person name="Chang Y.J."/>
            <person name="Jeffries C.D."/>
            <person name="Brettin T."/>
            <person name="Yasawong M."/>
            <person name="Brambilla E.M."/>
            <person name="Rohde M."/>
            <person name="Sikorski J."/>
            <person name="Goker M."/>
            <person name="Detter J.C."/>
            <person name="Woyke T."/>
            <person name="Bristow J."/>
            <person name="Eisen J.A."/>
            <person name="Markowitz V."/>
            <person name="Hugenholtz P."/>
            <person name="Kyrpides N.C."/>
            <person name="Klenk H.P."/>
        </authorList>
    </citation>
    <scope>NUCLEOTIDE SEQUENCE [LARGE SCALE GENOMIC DNA]</scope>
    <source>
        <strain evidence="12">ATCC 8368 / DSM 20162 / CCUG 35730 / CIP 100753 / JCM 10117 / KCTC 9821 / NBRC 16120 / NCIMB 702349 / NCTC 13040</strain>
    </source>
</reference>
<dbReference type="Pfam" id="PF01636">
    <property type="entry name" value="APH"/>
    <property type="match status" value="1"/>
</dbReference>
<feature type="binding site" evidence="9">
    <location>
        <position position="184"/>
    </location>
    <ligand>
        <name>Mg(2+)</name>
        <dbReference type="ChEBI" id="CHEBI:18420"/>
    </ligand>
</feature>
<keyword evidence="2 7" id="KW-0808">Transferase</keyword>
<keyword evidence="3 7" id="KW-0547">Nucleotide-binding</keyword>
<keyword evidence="4 7" id="KW-0418">Kinase</keyword>
<dbReference type="HOGENOM" id="CLU_073027_2_0_11"/>
<comment type="similarity">
    <text evidence="1 7">Belongs to the aminoglycoside phosphotransferase family.</text>
</comment>
<dbReference type="eggNOG" id="COG3231">
    <property type="taxonomic scope" value="Bacteria"/>
</dbReference>
<dbReference type="PANTHER" id="PTHR21310:SF41">
    <property type="entry name" value="3'-PHOSPHOTRANSFERASE, PUTATIVE-RELATED"/>
    <property type="match status" value="1"/>
</dbReference>
<dbReference type="KEGG" id="tpr:Tpau_1464"/>
<sequence>MSTPAPDIAVPAAVAARAAGRRITPVWRNDLGGITFRLGDDEYIKWMPTQTPELDFDAEAVRLRWAQPHVTVPRVIARGSSDGAEWLVTAAIAGTSAIDPRWADSPAIAARAIGAGLRHLHDTLPVHVCPFDWSVSARTVGLTPAERAALGPTPPIDRLVVCHGDACAPNTLVGEDGRFAGHVDLGSLGTADRWADLAVAAMSLDWNFDQPRPDVLFEAYGVAPDEARLAFYRRVWKNLELHESRLAANAAPNLDDPREPA</sequence>
<keyword evidence="9" id="KW-0479">Metal-binding</keyword>
<feature type="domain" description="Aminoglycoside phosphotransferase" evidence="10">
    <location>
        <begin position="52"/>
        <end position="232"/>
    </location>
</feature>
<evidence type="ECO:0000256" key="7">
    <source>
        <dbReference type="PIRNR" id="PIRNR000706"/>
    </source>
</evidence>
<evidence type="ECO:0000313" key="12">
    <source>
        <dbReference type="Proteomes" id="UP000001213"/>
    </source>
</evidence>
<dbReference type="SUPFAM" id="SSF56112">
    <property type="entry name" value="Protein kinase-like (PK-like)"/>
    <property type="match status" value="1"/>
</dbReference>
<dbReference type="InterPro" id="IPR011009">
    <property type="entry name" value="Kinase-like_dom_sf"/>
</dbReference>
<gene>
    <name evidence="11" type="ordered locus">Tpau_1464</name>
</gene>
<keyword evidence="5 7" id="KW-0067">ATP-binding</keyword>
<accession>D5UXJ9</accession>
<keyword evidence="12" id="KW-1185">Reference proteome</keyword>
<dbReference type="PIRSF" id="PIRSF000706">
    <property type="entry name" value="Kanamycin_kin"/>
    <property type="match status" value="1"/>
</dbReference>
<dbReference type="GO" id="GO:0005524">
    <property type="term" value="F:ATP binding"/>
    <property type="evidence" value="ECO:0007669"/>
    <property type="project" value="UniProtKB-KW"/>
</dbReference>
<dbReference type="GO" id="GO:0016773">
    <property type="term" value="F:phosphotransferase activity, alcohol group as acceptor"/>
    <property type="evidence" value="ECO:0007669"/>
    <property type="project" value="InterPro"/>
</dbReference>
<evidence type="ECO:0000256" key="4">
    <source>
        <dbReference type="ARBA" id="ARBA00022777"/>
    </source>
</evidence>